<dbReference type="Gene3D" id="3.30.200.20">
    <property type="entry name" value="Phosphorylase Kinase, domain 1"/>
    <property type="match status" value="1"/>
</dbReference>
<evidence type="ECO:0000256" key="3">
    <source>
        <dbReference type="ARBA" id="ARBA00022741"/>
    </source>
</evidence>
<dbReference type="SUPFAM" id="SSF56112">
    <property type="entry name" value="Protein kinase-like (PK-like)"/>
    <property type="match status" value="1"/>
</dbReference>
<evidence type="ECO:0000256" key="1">
    <source>
        <dbReference type="ARBA" id="ARBA00022527"/>
    </source>
</evidence>
<evidence type="ECO:0000256" key="4">
    <source>
        <dbReference type="ARBA" id="ARBA00022777"/>
    </source>
</evidence>
<feature type="domain" description="Protein kinase" evidence="6">
    <location>
        <begin position="15"/>
        <end position="287"/>
    </location>
</feature>
<keyword evidence="1" id="KW-0723">Serine/threonine-protein kinase</keyword>
<protein>
    <submittedName>
        <fullName evidence="7">Serine/threonine-protein kinase</fullName>
    </submittedName>
</protein>
<keyword evidence="4 7" id="KW-0418">Kinase</keyword>
<dbReference type="Gene3D" id="1.10.510.10">
    <property type="entry name" value="Transferase(Phosphotransferase) domain 1"/>
    <property type="match status" value="1"/>
</dbReference>
<organism evidence="7 8">
    <name type="scientific">Ferrimonas pelagia</name>
    <dbReference type="NCBI Taxonomy" id="1177826"/>
    <lineage>
        <taxon>Bacteria</taxon>
        <taxon>Pseudomonadati</taxon>
        <taxon>Pseudomonadota</taxon>
        <taxon>Gammaproteobacteria</taxon>
        <taxon>Alteromonadales</taxon>
        <taxon>Ferrimonadaceae</taxon>
        <taxon>Ferrimonas</taxon>
    </lineage>
</organism>
<dbReference type="RefSeq" id="WP_345335735.1">
    <property type="nucleotide sequence ID" value="NZ_BAABJZ010000083.1"/>
</dbReference>
<dbReference type="InterPro" id="IPR030616">
    <property type="entry name" value="Aur-like"/>
</dbReference>
<keyword evidence="3" id="KW-0547">Nucleotide-binding</keyword>
<evidence type="ECO:0000313" key="8">
    <source>
        <dbReference type="Proteomes" id="UP001499988"/>
    </source>
</evidence>
<keyword evidence="8" id="KW-1185">Reference proteome</keyword>
<dbReference type="InterPro" id="IPR012340">
    <property type="entry name" value="NA-bd_OB-fold"/>
</dbReference>
<dbReference type="Pfam" id="PF00069">
    <property type="entry name" value="Pkinase"/>
    <property type="match status" value="1"/>
</dbReference>
<evidence type="ECO:0000313" key="7">
    <source>
        <dbReference type="EMBL" id="GAA4890691.1"/>
    </source>
</evidence>
<dbReference type="PANTHER" id="PTHR24350">
    <property type="entry name" value="SERINE/THREONINE-PROTEIN KINASE IAL-RELATED"/>
    <property type="match status" value="1"/>
</dbReference>
<reference evidence="8" key="1">
    <citation type="journal article" date="2019" name="Int. J. Syst. Evol. Microbiol.">
        <title>The Global Catalogue of Microorganisms (GCM) 10K type strain sequencing project: providing services to taxonomists for standard genome sequencing and annotation.</title>
        <authorList>
            <consortium name="The Broad Institute Genomics Platform"/>
            <consortium name="The Broad Institute Genome Sequencing Center for Infectious Disease"/>
            <person name="Wu L."/>
            <person name="Ma J."/>
        </authorList>
    </citation>
    <scope>NUCLEOTIDE SEQUENCE [LARGE SCALE GENOMIC DNA]</scope>
    <source>
        <strain evidence="8">JCM 18401</strain>
    </source>
</reference>
<sequence length="357" mass="39358">MNGPHSIGDVVGGRYIIQGFLGEGGMQYVYLADDQVLGRQVALKTPKNNSAEKRFHRSAIVSARVNHPNIAKTLDYIESDTKSYLIEEVIYGDDMQKALLQKVDKLDPFLCAKVFHHLSKGLAASHHVNVLHRDLKPTNVMVSGGINIEEIKITDFGVAKLAEGEIVEAAEGGHDTISASATAVGALPYMAPEVIDTPREVTLKADVWSLGAMMYELICGKKPFGTGLRSVSKILEGKYDEFPEFITSNRQFKSLSEQLINIIEECLQVDPVKRPTADQLVSKCSTLCYPVCKRLVGNIKNLQHNSYGFIFVQGSNDVFYHRNSVYGDFPSVGEPVMFSKFAGGRADRAYPLVKLKS</sequence>
<evidence type="ECO:0000256" key="5">
    <source>
        <dbReference type="ARBA" id="ARBA00022840"/>
    </source>
</evidence>
<dbReference type="GO" id="GO:0016301">
    <property type="term" value="F:kinase activity"/>
    <property type="evidence" value="ECO:0007669"/>
    <property type="project" value="UniProtKB-KW"/>
</dbReference>
<proteinExistence type="predicted"/>
<gene>
    <name evidence="7" type="ORF">GCM10023333_24950</name>
</gene>
<keyword evidence="2" id="KW-0808">Transferase</keyword>
<comment type="caution">
    <text evidence="7">The sequence shown here is derived from an EMBL/GenBank/DDBJ whole genome shotgun (WGS) entry which is preliminary data.</text>
</comment>
<dbReference type="Proteomes" id="UP001499988">
    <property type="component" value="Unassembled WGS sequence"/>
</dbReference>
<evidence type="ECO:0000256" key="2">
    <source>
        <dbReference type="ARBA" id="ARBA00022679"/>
    </source>
</evidence>
<name>A0ABP9EZ22_9GAMM</name>
<dbReference type="SUPFAM" id="SSF50249">
    <property type="entry name" value="Nucleic acid-binding proteins"/>
    <property type="match status" value="1"/>
</dbReference>
<keyword evidence="5" id="KW-0067">ATP-binding</keyword>
<dbReference type="PROSITE" id="PS00108">
    <property type="entry name" value="PROTEIN_KINASE_ST"/>
    <property type="match status" value="1"/>
</dbReference>
<dbReference type="CDD" id="cd14014">
    <property type="entry name" value="STKc_PknB_like"/>
    <property type="match status" value="1"/>
</dbReference>
<dbReference type="InterPro" id="IPR000719">
    <property type="entry name" value="Prot_kinase_dom"/>
</dbReference>
<dbReference type="InterPro" id="IPR011009">
    <property type="entry name" value="Kinase-like_dom_sf"/>
</dbReference>
<dbReference type="EMBL" id="BAABJZ010000083">
    <property type="protein sequence ID" value="GAA4890691.1"/>
    <property type="molecule type" value="Genomic_DNA"/>
</dbReference>
<dbReference type="InterPro" id="IPR008271">
    <property type="entry name" value="Ser/Thr_kinase_AS"/>
</dbReference>
<dbReference type="SMART" id="SM00220">
    <property type="entry name" value="S_TKc"/>
    <property type="match status" value="1"/>
</dbReference>
<evidence type="ECO:0000259" key="6">
    <source>
        <dbReference type="PROSITE" id="PS50011"/>
    </source>
</evidence>
<dbReference type="PROSITE" id="PS50011">
    <property type="entry name" value="PROTEIN_KINASE_DOM"/>
    <property type="match status" value="1"/>
</dbReference>
<accession>A0ABP9EZ22</accession>